<comment type="caution">
    <text evidence="1">The sequence shown here is derived from an EMBL/GenBank/DDBJ whole genome shotgun (WGS) entry which is preliminary data.</text>
</comment>
<evidence type="ECO:0000313" key="2">
    <source>
        <dbReference type="Proteomes" id="UP000824087"/>
    </source>
</evidence>
<dbReference type="Proteomes" id="UP000824087">
    <property type="component" value="Unassembled WGS sequence"/>
</dbReference>
<protein>
    <submittedName>
        <fullName evidence="1">Uncharacterized protein</fullName>
    </submittedName>
</protein>
<evidence type="ECO:0000313" key="1">
    <source>
        <dbReference type="EMBL" id="HIU22794.1"/>
    </source>
</evidence>
<dbReference type="AlphaFoldDB" id="A0A9D1L2Q5"/>
<proteinExistence type="predicted"/>
<dbReference type="EMBL" id="DVML01000025">
    <property type="protein sequence ID" value="HIU22794.1"/>
    <property type="molecule type" value="Genomic_DNA"/>
</dbReference>
<gene>
    <name evidence="1" type="ORF">IAD49_04365</name>
</gene>
<sequence>MKKTKIDVKPWEAYDTIDHQHADMWDEKIYEQNEKIKEIYEELKLLQLQNKSRLDRGIHMMRDDEITTDFPYLYQAYHNEKKGEFQFFDYMPQIPKYVNMSFILRAYERMLLDCRMLQDLYRVMQKKSEGQLLEDSMEDRIVIPQGQLVSVTCYEEAKIQKPVVPSVPRQSYEKPVQKVRK</sequence>
<organism evidence="1 2">
    <name type="scientific">Candidatus Fimihabitans intestinipullorum</name>
    <dbReference type="NCBI Taxonomy" id="2840820"/>
    <lineage>
        <taxon>Bacteria</taxon>
        <taxon>Bacillati</taxon>
        <taxon>Mycoplasmatota</taxon>
        <taxon>Mycoplasmatota incertae sedis</taxon>
        <taxon>Candidatus Fimihabitans</taxon>
    </lineage>
</organism>
<reference evidence="1" key="1">
    <citation type="submission" date="2020-10" db="EMBL/GenBank/DDBJ databases">
        <authorList>
            <person name="Gilroy R."/>
        </authorList>
    </citation>
    <scope>NUCLEOTIDE SEQUENCE</scope>
    <source>
        <strain evidence="1">CHK197-8231</strain>
    </source>
</reference>
<reference evidence="1" key="2">
    <citation type="journal article" date="2021" name="PeerJ">
        <title>Extensive microbial diversity within the chicken gut microbiome revealed by metagenomics and culture.</title>
        <authorList>
            <person name="Gilroy R."/>
            <person name="Ravi A."/>
            <person name="Getino M."/>
            <person name="Pursley I."/>
            <person name="Horton D.L."/>
            <person name="Alikhan N.F."/>
            <person name="Baker D."/>
            <person name="Gharbi K."/>
            <person name="Hall N."/>
            <person name="Watson M."/>
            <person name="Adriaenssens E.M."/>
            <person name="Foster-Nyarko E."/>
            <person name="Jarju S."/>
            <person name="Secka A."/>
            <person name="Antonio M."/>
            <person name="Oren A."/>
            <person name="Chaudhuri R.R."/>
            <person name="La Ragione R."/>
            <person name="Hildebrand F."/>
            <person name="Pallen M.J."/>
        </authorList>
    </citation>
    <scope>NUCLEOTIDE SEQUENCE</scope>
    <source>
        <strain evidence="1">CHK197-8231</strain>
    </source>
</reference>
<name>A0A9D1L2Q5_9BACT</name>
<accession>A0A9D1L2Q5</accession>